<dbReference type="PANTHER" id="PTHR45846">
    <property type="entry name" value="TRNA-DIHYDROURIDINE(47) SYNTHASE [NAD(P)(+)]-LIKE"/>
    <property type="match status" value="1"/>
</dbReference>
<dbReference type="GO" id="GO:0050660">
    <property type="term" value="F:flavin adenine dinucleotide binding"/>
    <property type="evidence" value="ECO:0007669"/>
    <property type="project" value="UniProtKB-UniRule"/>
</dbReference>
<keyword evidence="7" id="KW-0732">Signal</keyword>
<gene>
    <name evidence="23" type="ORF">BN9_091490</name>
</gene>
<dbReference type="SUPFAM" id="SSF90229">
    <property type="entry name" value="CCCH zinc finger"/>
    <property type="match status" value="1"/>
</dbReference>
<feature type="domain" description="C3H1-type" evidence="22">
    <location>
        <begin position="375"/>
        <end position="403"/>
    </location>
</feature>
<evidence type="ECO:0000256" key="3">
    <source>
        <dbReference type="ARBA" id="ARBA00022643"/>
    </source>
</evidence>
<feature type="region of interest" description="Disordered" evidence="21">
    <location>
        <begin position="498"/>
        <end position="528"/>
    </location>
</feature>
<evidence type="ECO:0000256" key="1">
    <source>
        <dbReference type="ARBA" id="ARBA00001917"/>
    </source>
</evidence>
<dbReference type="PROSITE" id="PS50103">
    <property type="entry name" value="ZF_C3H1"/>
    <property type="match status" value="2"/>
</dbReference>
<dbReference type="InterPro" id="IPR013785">
    <property type="entry name" value="Aldolase_TIM"/>
</dbReference>
<dbReference type="GO" id="GO:0003993">
    <property type="term" value="F:acid phosphatase activity"/>
    <property type="evidence" value="ECO:0007669"/>
    <property type="project" value="UniProtKB-EC"/>
</dbReference>
<comment type="catalytic activity">
    <reaction evidence="15">
        <text>a 5,6-dihydrouridine in mRNA + NAD(+) = a uridine in mRNA + NADH + H(+)</text>
        <dbReference type="Rhea" id="RHEA:69851"/>
        <dbReference type="Rhea" id="RHEA-COMP:14658"/>
        <dbReference type="Rhea" id="RHEA-COMP:17789"/>
        <dbReference type="ChEBI" id="CHEBI:15378"/>
        <dbReference type="ChEBI" id="CHEBI:57540"/>
        <dbReference type="ChEBI" id="CHEBI:57945"/>
        <dbReference type="ChEBI" id="CHEBI:65315"/>
        <dbReference type="ChEBI" id="CHEBI:74443"/>
    </reaction>
    <physiologicalReaction direction="right-to-left" evidence="15">
        <dbReference type="Rhea" id="RHEA:69853"/>
    </physiologicalReaction>
</comment>
<comment type="caution">
    <text evidence="23">The sequence shown here is derived from an EMBL/GenBank/DDBJ whole genome shotgun (WGS) entry which is preliminary data.</text>
</comment>
<dbReference type="Pfam" id="PF00149">
    <property type="entry name" value="Metallophos"/>
    <property type="match status" value="1"/>
</dbReference>
<dbReference type="InterPro" id="IPR000571">
    <property type="entry name" value="Znf_CCCH"/>
</dbReference>
<evidence type="ECO:0000256" key="16">
    <source>
        <dbReference type="ARBA" id="ARBA00049447"/>
    </source>
</evidence>
<evidence type="ECO:0000256" key="9">
    <source>
        <dbReference type="ARBA" id="ARBA00022833"/>
    </source>
</evidence>
<dbReference type="InterPro" id="IPR018517">
    <property type="entry name" value="tRNA_hU_synthase_CS"/>
</dbReference>
<evidence type="ECO:0000256" key="12">
    <source>
        <dbReference type="ARBA" id="ARBA00023027"/>
    </source>
</evidence>
<dbReference type="SUPFAM" id="SSF51395">
    <property type="entry name" value="FMN-linked oxidoreductases"/>
    <property type="match status" value="1"/>
</dbReference>
<keyword evidence="9 18" id="KW-0862">Zinc</keyword>
<dbReference type="CDD" id="cd02801">
    <property type="entry name" value="DUS_like_FMN"/>
    <property type="match status" value="1"/>
</dbReference>
<evidence type="ECO:0000259" key="22">
    <source>
        <dbReference type="PROSITE" id="PS50103"/>
    </source>
</evidence>
<evidence type="ECO:0000313" key="23">
    <source>
        <dbReference type="EMBL" id="CCI10295.1"/>
    </source>
</evidence>
<dbReference type="InParanoid" id="A0A024FT75"/>
<evidence type="ECO:0000256" key="20">
    <source>
        <dbReference type="RuleBase" id="RU361203"/>
    </source>
</evidence>
<keyword evidence="24" id="KW-1185">Reference proteome</keyword>
<evidence type="ECO:0000256" key="15">
    <source>
        <dbReference type="ARBA" id="ARBA00048342"/>
    </source>
</evidence>
<comment type="catalytic activity">
    <reaction evidence="20">
        <text>a phosphate monoester + H2O = an alcohol + phosphate</text>
        <dbReference type="Rhea" id="RHEA:15017"/>
        <dbReference type="ChEBI" id="CHEBI:15377"/>
        <dbReference type="ChEBI" id="CHEBI:30879"/>
        <dbReference type="ChEBI" id="CHEBI:43474"/>
        <dbReference type="ChEBI" id="CHEBI:67140"/>
        <dbReference type="EC" id="3.1.3.2"/>
    </reaction>
</comment>
<dbReference type="Gene3D" id="3.20.20.70">
    <property type="entry name" value="Aldolase class I"/>
    <property type="match status" value="1"/>
</dbReference>
<dbReference type="InterPro" id="IPR035587">
    <property type="entry name" value="DUS-like_FMN-bd"/>
</dbReference>
<evidence type="ECO:0000256" key="10">
    <source>
        <dbReference type="ARBA" id="ARBA00022857"/>
    </source>
</evidence>
<feature type="zinc finger region" description="C3H1-type" evidence="18">
    <location>
        <begin position="416"/>
        <end position="441"/>
    </location>
</feature>
<evidence type="ECO:0000256" key="2">
    <source>
        <dbReference type="ARBA" id="ARBA00022630"/>
    </source>
</evidence>
<evidence type="ECO:0000256" key="8">
    <source>
        <dbReference type="ARBA" id="ARBA00022771"/>
    </source>
</evidence>
<dbReference type="InterPro" id="IPR007150">
    <property type="entry name" value="HUS1/Mec3"/>
</dbReference>
<feature type="zinc finger region" description="C3H1-type" evidence="18">
    <location>
        <begin position="375"/>
        <end position="403"/>
    </location>
</feature>
<dbReference type="PROSITE" id="PS01136">
    <property type="entry name" value="UPF0034"/>
    <property type="match status" value="1"/>
</dbReference>
<dbReference type="Gene3D" id="3.70.10.10">
    <property type="match status" value="1"/>
</dbReference>
<accession>A0A024FT75</accession>
<dbReference type="EC" id="3.1.3.2" evidence="20"/>
<dbReference type="GO" id="GO:0008270">
    <property type="term" value="F:zinc ion binding"/>
    <property type="evidence" value="ECO:0007669"/>
    <property type="project" value="UniProtKB-KW"/>
</dbReference>
<evidence type="ECO:0000256" key="13">
    <source>
        <dbReference type="ARBA" id="ARBA00023180"/>
    </source>
</evidence>
<dbReference type="Pfam" id="PF16656">
    <property type="entry name" value="Pur_ac_phosph_N"/>
    <property type="match status" value="1"/>
</dbReference>
<keyword evidence="5 19" id="KW-0819">tRNA processing</keyword>
<evidence type="ECO:0000256" key="7">
    <source>
        <dbReference type="ARBA" id="ARBA00022729"/>
    </source>
</evidence>
<reference evidence="23 24" key="1">
    <citation type="submission" date="2012-05" db="EMBL/GenBank/DDBJ databases">
        <title>Recombination and specialization in a pathogen metapopulation.</title>
        <authorList>
            <person name="Gardiner A."/>
            <person name="Kemen E."/>
            <person name="Schultz-Larsen T."/>
            <person name="MacLean D."/>
            <person name="Van Oosterhout C."/>
            <person name="Jones J.D.G."/>
        </authorList>
    </citation>
    <scope>NUCLEOTIDE SEQUENCE [LARGE SCALE GENOMIC DNA]</scope>
    <source>
        <strain evidence="23 24">Ac Nc2</strain>
    </source>
</reference>
<dbReference type="OrthoDB" id="259935at2759"/>
<organism evidence="23 24">
    <name type="scientific">Albugo candida</name>
    <dbReference type="NCBI Taxonomy" id="65357"/>
    <lineage>
        <taxon>Eukaryota</taxon>
        <taxon>Sar</taxon>
        <taxon>Stramenopiles</taxon>
        <taxon>Oomycota</taxon>
        <taxon>Peronosporomycetes</taxon>
        <taxon>Albuginales</taxon>
        <taxon>Albuginaceae</taxon>
        <taxon>Albugo</taxon>
    </lineage>
</organism>
<dbReference type="Proteomes" id="UP000053237">
    <property type="component" value="Unassembled WGS sequence"/>
</dbReference>
<dbReference type="GO" id="GO:0030896">
    <property type="term" value="C:checkpoint clamp complex"/>
    <property type="evidence" value="ECO:0007669"/>
    <property type="project" value="InterPro"/>
</dbReference>
<keyword evidence="20" id="KW-0378">Hydrolase</keyword>
<evidence type="ECO:0000256" key="4">
    <source>
        <dbReference type="ARBA" id="ARBA00022664"/>
    </source>
</evidence>
<dbReference type="CDD" id="cd00839">
    <property type="entry name" value="MPP_PAPs"/>
    <property type="match status" value="1"/>
</dbReference>
<dbReference type="GO" id="GO:0003723">
    <property type="term" value="F:RNA binding"/>
    <property type="evidence" value="ECO:0007669"/>
    <property type="project" value="TreeGrafter"/>
</dbReference>
<dbReference type="Pfam" id="PF14008">
    <property type="entry name" value="Metallophos_C"/>
    <property type="match status" value="1"/>
</dbReference>
<dbReference type="STRING" id="65357.A0A024FT75"/>
<dbReference type="Gene3D" id="2.60.40.380">
    <property type="entry name" value="Purple acid phosphatase-like, N-terminal"/>
    <property type="match status" value="1"/>
</dbReference>
<sequence>MRFRGTITRETFPIMLEIVQIGCRFDRRHSMGNQKGINKYTLPASTHKQNNECVFILTPEMLSLTIRAACPTLELGTACFVKLQAARMFTNYIVQSRSLNQIAFVCDIQHVSQALTSGKESNVVMMRLLKRGDESLLCFKTCSVDVDIVQSVPIRVIPIETATRICMEPDLPLPEIAVELPPSHLLRSLVDRLKVIDRTIVIAADKNGTLRFKIHTEVLQLQTVFVNLKHRDELTSTAEALNDAQDDRCEVSVAVDARMLSKSMLIDDTSVETLLCCISEGPVLALHGVLIDGFDLDLDDAWIDDLSPISTMKKKLQPLILQATEIERYLRPIPSTHTADNDAKPEGEITDKNVRSIKTKERGTFKKRPIDQVEDPSVVLCRFIAVNEPCQYGESCKFSHEISDYMKRKPKDIHSHCPLFDAFGECEYGLKCRFASAHTVNKGHASDVVIENVTETEKEKDVNMRRKREDEETNQLSLDLRECLRKNKYRFGCIKRKDKRNQKSGSRSPKEADPDIKPPLPEEADPCPLIPERKKIDFKRKIYVAPLTTVGNLPFRRLLKQTGADITCGEMAMSSNILQAQQSEWALLRRHKSEDVFGVQIAGGHGDQMARVCELLTRETDIDFIDINMGCPIDLVCRAGSGSALMTRPARLLEVISGALTGIQIGQQHRLQSRKILASSSAFYCPALSVKLRTGWSEKQPSAHKLVSKISSTRSSMTFVDLDSSQWCKLDNSQSVRAIAIHGRSRLQRYTKEADWDYIYRCADACSDNVVDTSFIGGGDVLSFVEFDEHLKNGKLDTCMIARGALIKPWLPIEIKERRHFDISASERFDLLKDFVKFGLEHWGTDQKGVNRTRRYLLEWQSFLCRYVPVGILEHLPQKINDRPAPYYGRNDLETLMASDQAVDWIKLSELLLGSVPDDFEFAPKHKANAFAATAQQISTGMLETMVKEDEIAPRTGKNFQLHLKSNPSMVADGGDVVITWDGQYQAADNDTIALVCGPMSQKRDFLREFNVKEVLEPNSKNSVRFDKLVMLRCDYVVMYYGYSDSQTAETYPKLGQVKIPMKESPNAPKHGHLAFSSALDQMVVMFNSASNEVKPMVQYGESASQLSSSASGSSTTYRSSDMCDFPATMESQGMFRDPGFMHKVKLSNLKLNTEYYYRFGNEKHGWSSVRSFRSRPGPSSKETKFIAYGDMGVSPASRIVASRILKEVTSNGFESFVLHFGDISYAFGRGFVWDEFFHMIEPIATRVPYMVSIGNHEYDYKSHGSSHDPSGGGDGKNGGMAFQPSWGNFGDDSFGECSVPTYHRFHTPENGNSIYWYSFVYGGVFVVQISSEHDWRKGSVQYKWLEKELSQVDRKKTPWILLTTHRMMYTSQREEDADLFVATHMREELESLLYQYKVNIVFCGHQHSYERIGPTKGGQCVKQGTVHVVAGTAGADLETGGFGNEIGKCSVRHVQDYGYLKIHSTEKKMRVQFVLSESGKVFDDFEILPWP</sequence>
<evidence type="ECO:0000256" key="11">
    <source>
        <dbReference type="ARBA" id="ARBA00023002"/>
    </source>
</evidence>
<dbReference type="InterPro" id="IPR004843">
    <property type="entry name" value="Calcineurin-like_PHP"/>
</dbReference>
<comment type="similarity">
    <text evidence="19">Belongs to the dus family. Dus3 subfamily.</text>
</comment>
<feature type="domain" description="C3H1-type" evidence="22">
    <location>
        <begin position="416"/>
        <end position="441"/>
    </location>
</feature>
<proteinExistence type="inferred from homology"/>
<keyword evidence="3 19" id="KW-0288">FMN</keyword>
<comment type="catalytic activity">
    <reaction evidence="17">
        <text>5,6-dihydrouridine(47) in tRNA + NADP(+) = uridine(47) in tRNA + NADPH + H(+)</text>
        <dbReference type="Rhea" id="RHEA:53360"/>
        <dbReference type="Rhea" id="RHEA-COMP:13539"/>
        <dbReference type="Rhea" id="RHEA-COMP:13540"/>
        <dbReference type="ChEBI" id="CHEBI:15378"/>
        <dbReference type="ChEBI" id="CHEBI:57783"/>
        <dbReference type="ChEBI" id="CHEBI:58349"/>
        <dbReference type="ChEBI" id="CHEBI:65315"/>
        <dbReference type="ChEBI" id="CHEBI:74443"/>
        <dbReference type="EC" id="1.3.1.89"/>
    </reaction>
    <physiologicalReaction direction="right-to-left" evidence="17">
        <dbReference type="Rhea" id="RHEA:53362"/>
    </physiologicalReaction>
</comment>
<dbReference type="Pfam" id="PF04005">
    <property type="entry name" value="Hus1"/>
    <property type="match status" value="1"/>
</dbReference>
<evidence type="ECO:0000256" key="5">
    <source>
        <dbReference type="ARBA" id="ARBA00022694"/>
    </source>
</evidence>
<keyword evidence="4" id="KW-0507">mRNA processing</keyword>
<dbReference type="Pfam" id="PF01207">
    <property type="entry name" value="Dus"/>
    <property type="match status" value="2"/>
</dbReference>
<keyword evidence="13" id="KW-0325">Glycoprotein</keyword>
<evidence type="ECO:0000256" key="6">
    <source>
        <dbReference type="ARBA" id="ARBA00022723"/>
    </source>
</evidence>
<dbReference type="Pfam" id="PF25585">
    <property type="entry name" value="zf-CCCH_DUS3L"/>
    <property type="match status" value="1"/>
</dbReference>
<dbReference type="EC" id="1.3.1.-" evidence="19"/>
<keyword evidence="8 18" id="KW-0863">Zinc-finger</keyword>
<evidence type="ECO:0000256" key="14">
    <source>
        <dbReference type="ARBA" id="ARBA00048266"/>
    </source>
</evidence>
<dbReference type="GO" id="GO:0006397">
    <property type="term" value="P:mRNA processing"/>
    <property type="evidence" value="ECO:0007669"/>
    <property type="project" value="UniProtKB-KW"/>
</dbReference>
<keyword evidence="11 19" id="KW-0560">Oxidoreductase</keyword>
<comment type="similarity">
    <text evidence="20">Belongs to the metallophosphoesterase superfamily. Purple acid phosphatase family.</text>
</comment>
<dbReference type="SUPFAM" id="SSF56300">
    <property type="entry name" value="Metallo-dependent phosphatases"/>
    <property type="match status" value="1"/>
</dbReference>
<name>A0A024FT75_9STRA</name>
<dbReference type="InterPro" id="IPR008963">
    <property type="entry name" value="Purple_acid_Pase-like_N"/>
</dbReference>
<dbReference type="GO" id="GO:0102265">
    <property type="term" value="F:tRNA-dihydrouridine47 synthase activity"/>
    <property type="evidence" value="ECO:0007669"/>
    <property type="project" value="UniProtKB-EC"/>
</dbReference>
<evidence type="ECO:0000256" key="21">
    <source>
        <dbReference type="SAM" id="MobiDB-lite"/>
    </source>
</evidence>
<dbReference type="GO" id="GO:0106414">
    <property type="term" value="F:mRNA dihydrouridine synthase activity"/>
    <property type="evidence" value="ECO:0007669"/>
    <property type="project" value="RHEA"/>
</dbReference>
<evidence type="ECO:0000313" key="24">
    <source>
        <dbReference type="Proteomes" id="UP000053237"/>
    </source>
</evidence>
<dbReference type="Gene3D" id="3.60.21.10">
    <property type="match status" value="1"/>
</dbReference>
<comment type="catalytic activity">
    <reaction evidence="14">
        <text>5,6-dihydrouridine(47) in tRNA + NAD(+) = uridine(47) in tRNA + NADH + H(+)</text>
        <dbReference type="Rhea" id="RHEA:53364"/>
        <dbReference type="Rhea" id="RHEA-COMP:13539"/>
        <dbReference type="Rhea" id="RHEA-COMP:13540"/>
        <dbReference type="ChEBI" id="CHEBI:15378"/>
        <dbReference type="ChEBI" id="CHEBI:57540"/>
        <dbReference type="ChEBI" id="CHEBI:57945"/>
        <dbReference type="ChEBI" id="CHEBI:65315"/>
        <dbReference type="ChEBI" id="CHEBI:74443"/>
        <dbReference type="EC" id="1.3.1.89"/>
    </reaction>
    <physiologicalReaction direction="right-to-left" evidence="14">
        <dbReference type="Rhea" id="RHEA:53366"/>
    </physiologicalReaction>
</comment>
<keyword evidence="10" id="KW-0521">NADP</keyword>
<dbReference type="InterPro" id="IPR029052">
    <property type="entry name" value="Metallo-depent_PP-like"/>
</dbReference>
<keyword evidence="12" id="KW-0520">NAD</keyword>
<dbReference type="Gene3D" id="4.10.1000.10">
    <property type="entry name" value="Zinc finger, CCCH-type"/>
    <property type="match status" value="1"/>
</dbReference>
<dbReference type="EMBL" id="CAIX01000204">
    <property type="protein sequence ID" value="CCI10295.1"/>
    <property type="molecule type" value="Genomic_DNA"/>
</dbReference>
<comment type="cofactor">
    <cofactor evidence="1 19">
        <name>FMN</name>
        <dbReference type="ChEBI" id="CHEBI:58210"/>
    </cofactor>
</comment>
<evidence type="ECO:0000256" key="18">
    <source>
        <dbReference type="PROSITE-ProRule" id="PRU00723"/>
    </source>
</evidence>
<dbReference type="PANTHER" id="PTHR45846:SF1">
    <property type="entry name" value="TRNA-DIHYDROURIDINE(47) SYNTHASE [NAD(P)(+)]-LIKE"/>
    <property type="match status" value="1"/>
</dbReference>
<dbReference type="InterPro" id="IPR015914">
    <property type="entry name" value="PAPs_N"/>
</dbReference>
<evidence type="ECO:0000256" key="19">
    <source>
        <dbReference type="RuleBase" id="RU291113"/>
    </source>
</evidence>
<dbReference type="InterPro" id="IPR041792">
    <property type="entry name" value="MPP_PAP"/>
</dbReference>
<dbReference type="InterPro" id="IPR025733">
    <property type="entry name" value="PAPs_C"/>
</dbReference>
<keyword evidence="2 19" id="KW-0285">Flavoprotein</keyword>
<dbReference type="GO" id="GO:0000077">
    <property type="term" value="P:DNA damage checkpoint signaling"/>
    <property type="evidence" value="ECO:0007669"/>
    <property type="project" value="InterPro"/>
</dbReference>
<keyword evidence="6 18" id="KW-0479">Metal-binding</keyword>
<dbReference type="SUPFAM" id="SSF49363">
    <property type="entry name" value="Purple acid phosphatase, N-terminal domain"/>
    <property type="match status" value="1"/>
</dbReference>
<dbReference type="InterPro" id="IPR036855">
    <property type="entry name" value="Znf_CCCH_sf"/>
</dbReference>
<evidence type="ECO:0000256" key="17">
    <source>
        <dbReference type="ARBA" id="ARBA00049513"/>
    </source>
</evidence>
<protein>
    <recommendedName>
        <fullName evidence="19 20">Multifunctional fusion protein</fullName>
    </recommendedName>
    <domain>
        <recommendedName>
            <fullName evidence="19">tRNA-dihydrouridine(47) synthase [NAD(P)(+)]</fullName>
            <ecNumber evidence="19">1.3.1.-</ecNumber>
        </recommendedName>
        <alternativeName>
            <fullName evidence="19">tRNA-dihydrouridine synthase 3</fullName>
        </alternativeName>
    </domain>
    <domain>
        <recommendedName>
            <fullName evidence="20">Purple acid phosphatase</fullName>
            <ecNumber evidence="20">3.1.3.2</ecNumber>
        </recommendedName>
    </domain>
</protein>
<comment type="catalytic activity">
    <reaction evidence="16">
        <text>a 5,6-dihydrouridine in mRNA + NADP(+) = a uridine in mRNA + NADPH + H(+)</text>
        <dbReference type="Rhea" id="RHEA:69855"/>
        <dbReference type="Rhea" id="RHEA-COMP:14658"/>
        <dbReference type="Rhea" id="RHEA-COMP:17789"/>
        <dbReference type="ChEBI" id="CHEBI:15378"/>
        <dbReference type="ChEBI" id="CHEBI:57783"/>
        <dbReference type="ChEBI" id="CHEBI:58349"/>
        <dbReference type="ChEBI" id="CHEBI:65315"/>
        <dbReference type="ChEBI" id="CHEBI:74443"/>
    </reaction>
    <physiologicalReaction direction="right-to-left" evidence="16">
        <dbReference type="Rhea" id="RHEA:69857"/>
    </physiologicalReaction>
</comment>